<reference evidence="3 4" key="1">
    <citation type="submission" date="2017-09" db="EMBL/GenBank/DDBJ databases">
        <authorList>
            <consortium name="International Durum Wheat Genome Sequencing Consortium (IDWGSC)"/>
            <person name="Milanesi L."/>
        </authorList>
    </citation>
    <scope>NUCLEOTIDE SEQUENCE [LARGE SCALE GENOMIC DNA]</scope>
    <source>
        <strain evidence="4">cv. Svevo</strain>
    </source>
</reference>
<dbReference type="SUPFAM" id="SSF52833">
    <property type="entry name" value="Thioredoxin-like"/>
    <property type="match status" value="1"/>
</dbReference>
<protein>
    <recommendedName>
        <fullName evidence="1">Glutathione S-transferase</fullName>
        <ecNumber evidence="1">2.5.1.18</ecNumber>
    </recommendedName>
</protein>
<organism evidence="3 4">
    <name type="scientific">Triticum turgidum subsp. durum</name>
    <name type="common">Durum wheat</name>
    <name type="synonym">Triticum durum</name>
    <dbReference type="NCBI Taxonomy" id="4567"/>
    <lineage>
        <taxon>Eukaryota</taxon>
        <taxon>Viridiplantae</taxon>
        <taxon>Streptophyta</taxon>
        <taxon>Embryophyta</taxon>
        <taxon>Tracheophyta</taxon>
        <taxon>Spermatophyta</taxon>
        <taxon>Magnoliopsida</taxon>
        <taxon>Liliopsida</taxon>
        <taxon>Poales</taxon>
        <taxon>Poaceae</taxon>
        <taxon>BOP clade</taxon>
        <taxon>Pooideae</taxon>
        <taxon>Triticodae</taxon>
        <taxon>Triticeae</taxon>
        <taxon>Triticinae</taxon>
        <taxon>Triticum</taxon>
    </lineage>
</organism>
<dbReference type="PANTHER" id="PTHR11260:SF704">
    <property type="entry name" value="GLUTATHIONE TRANSFERASE"/>
    <property type="match status" value="1"/>
</dbReference>
<dbReference type="Gene3D" id="3.40.30.10">
    <property type="entry name" value="Glutaredoxin"/>
    <property type="match status" value="1"/>
</dbReference>
<name>A0A9R1QZW8_TRITD</name>
<dbReference type="PANTHER" id="PTHR11260">
    <property type="entry name" value="GLUTATHIONE S-TRANSFERASE, GST, SUPERFAMILY, GST DOMAIN CONTAINING"/>
    <property type="match status" value="1"/>
</dbReference>
<dbReference type="GO" id="GO:0006749">
    <property type="term" value="P:glutathione metabolic process"/>
    <property type="evidence" value="ECO:0007669"/>
    <property type="project" value="TreeGrafter"/>
</dbReference>
<dbReference type="AlphaFoldDB" id="A0A9R1QZW8"/>
<dbReference type="EMBL" id="LT934116">
    <property type="protein sequence ID" value="VAH85839.1"/>
    <property type="molecule type" value="Genomic_DNA"/>
</dbReference>
<comment type="subcellular location">
    <subcellularLocation>
        <location evidence="1">Cytoplasm</location>
        <location evidence="1">Cytosol</location>
    </subcellularLocation>
</comment>
<dbReference type="EC" id="2.5.1.18" evidence="1"/>
<proteinExistence type="inferred from homology"/>
<keyword evidence="1" id="KW-0808">Transferase</keyword>
<dbReference type="Gramene" id="TRITD3Bv1G272010.1">
    <property type="protein sequence ID" value="TRITD3Bv1G272010.1"/>
    <property type="gene ID" value="TRITD3Bv1G272010"/>
</dbReference>
<evidence type="ECO:0000259" key="2">
    <source>
        <dbReference type="Pfam" id="PF13409"/>
    </source>
</evidence>
<dbReference type="InterPro" id="IPR036249">
    <property type="entry name" value="Thioredoxin-like_sf"/>
</dbReference>
<dbReference type="InterPro" id="IPR045073">
    <property type="entry name" value="Omega/Tau-like"/>
</dbReference>
<gene>
    <name evidence="3" type="ORF">TRITD_3Bv1G272010</name>
</gene>
<dbReference type="GO" id="GO:0005829">
    <property type="term" value="C:cytosol"/>
    <property type="evidence" value="ECO:0007669"/>
    <property type="project" value="UniProtKB-SubCell"/>
</dbReference>
<comment type="catalytic activity">
    <reaction evidence="1">
        <text>RX + glutathione = an S-substituted glutathione + a halide anion + H(+)</text>
        <dbReference type="Rhea" id="RHEA:16437"/>
        <dbReference type="ChEBI" id="CHEBI:15378"/>
        <dbReference type="ChEBI" id="CHEBI:16042"/>
        <dbReference type="ChEBI" id="CHEBI:17792"/>
        <dbReference type="ChEBI" id="CHEBI:57925"/>
        <dbReference type="ChEBI" id="CHEBI:90779"/>
        <dbReference type="EC" id="2.5.1.18"/>
    </reaction>
</comment>
<keyword evidence="4" id="KW-1185">Reference proteome</keyword>
<dbReference type="Proteomes" id="UP000324705">
    <property type="component" value="Chromosome 3B"/>
</dbReference>
<accession>A0A9R1QZW8</accession>
<dbReference type="InterPro" id="IPR004045">
    <property type="entry name" value="Glutathione_S-Trfase_N"/>
</dbReference>
<sequence>MSETVKVSEFGSIYGHRPEVALRLKGIPYQLLLEDLPNKSQLLLTHNPVHKLVPVLRSSLLSAAGRKNMPATSVLRSACRTRMNWLPSSLH</sequence>
<dbReference type="Pfam" id="PF13409">
    <property type="entry name" value="GST_N_2"/>
    <property type="match status" value="1"/>
</dbReference>
<comment type="similarity">
    <text evidence="1">Belongs to the GST superfamily.</text>
</comment>
<feature type="domain" description="GST N-terminal" evidence="2">
    <location>
        <begin position="12"/>
        <end position="57"/>
    </location>
</feature>
<evidence type="ECO:0000313" key="4">
    <source>
        <dbReference type="Proteomes" id="UP000324705"/>
    </source>
</evidence>
<dbReference type="GO" id="GO:0004364">
    <property type="term" value="F:glutathione transferase activity"/>
    <property type="evidence" value="ECO:0007669"/>
    <property type="project" value="UniProtKB-UniRule"/>
</dbReference>
<evidence type="ECO:0000313" key="3">
    <source>
        <dbReference type="EMBL" id="VAH85839.1"/>
    </source>
</evidence>
<evidence type="ECO:0000256" key="1">
    <source>
        <dbReference type="RuleBase" id="RU369102"/>
    </source>
</evidence>
<keyword evidence="1" id="KW-0963">Cytoplasm</keyword>
<comment type="function">
    <text evidence="1">Is involved in the conjugation of reduced glutathione to a wide number of exogenous and endogenous hydrophobic electrophiles.</text>
</comment>